<organism evidence="1 2">
    <name type="scientific">Methylobacterium iners</name>
    <dbReference type="NCBI Taxonomy" id="418707"/>
    <lineage>
        <taxon>Bacteria</taxon>
        <taxon>Pseudomonadati</taxon>
        <taxon>Pseudomonadota</taxon>
        <taxon>Alphaproteobacteria</taxon>
        <taxon>Hyphomicrobiales</taxon>
        <taxon>Methylobacteriaceae</taxon>
        <taxon>Methylobacterium</taxon>
    </lineage>
</organism>
<comment type="caution">
    <text evidence="1">The sequence shown here is derived from an EMBL/GenBank/DDBJ whole genome shotgun (WGS) entry which is preliminary data.</text>
</comment>
<reference evidence="1" key="1">
    <citation type="journal article" date="2021" name="Front. Microbiol.">
        <title>Comprehensive Comparative Genomics and Phenotyping of Methylobacterium Species.</title>
        <authorList>
            <person name="Alessa O."/>
            <person name="Ogura Y."/>
            <person name="Fujitani Y."/>
            <person name="Takami H."/>
            <person name="Hayashi T."/>
            <person name="Sahin N."/>
            <person name="Tani A."/>
        </authorList>
    </citation>
    <scope>NUCLEOTIDE SEQUENCE</scope>
    <source>
        <strain evidence="1">DSM 19015</strain>
    </source>
</reference>
<keyword evidence="2" id="KW-1185">Reference proteome</keyword>
<evidence type="ECO:0000313" key="2">
    <source>
        <dbReference type="Proteomes" id="UP001055125"/>
    </source>
</evidence>
<protein>
    <submittedName>
        <fullName evidence="1">Uncharacterized protein</fullName>
    </submittedName>
</protein>
<dbReference type="EMBL" id="BPQP01000065">
    <property type="protein sequence ID" value="GJD96630.1"/>
    <property type="molecule type" value="Genomic_DNA"/>
</dbReference>
<dbReference type="Proteomes" id="UP001055125">
    <property type="component" value="Unassembled WGS sequence"/>
</dbReference>
<accession>A0ABQ4S4M1</accession>
<evidence type="ECO:0000313" key="1">
    <source>
        <dbReference type="EMBL" id="GJD96630.1"/>
    </source>
</evidence>
<reference evidence="1" key="2">
    <citation type="submission" date="2021-08" db="EMBL/GenBank/DDBJ databases">
        <authorList>
            <person name="Tani A."/>
            <person name="Ola A."/>
            <person name="Ogura Y."/>
            <person name="Katsura K."/>
            <person name="Hayashi T."/>
        </authorList>
    </citation>
    <scope>NUCLEOTIDE SEQUENCE</scope>
    <source>
        <strain evidence="1">DSM 19015</strain>
    </source>
</reference>
<gene>
    <name evidence="1" type="ORF">OCOJLMKI_3853</name>
</gene>
<proteinExistence type="predicted"/>
<name>A0ABQ4S4M1_9HYPH</name>
<sequence>MIYQIDEWASAEKAGDREERCGMSNDRIDTLLYCEGRGLSNICKYDVPAVMDLKIARLIKTTDNDFEVPG</sequence>